<evidence type="ECO:0000256" key="1">
    <source>
        <dbReference type="ARBA" id="ARBA00004236"/>
    </source>
</evidence>
<evidence type="ECO:0000256" key="14">
    <source>
        <dbReference type="ARBA" id="ARBA00023288"/>
    </source>
</evidence>
<dbReference type="InterPro" id="IPR003591">
    <property type="entry name" value="Leu-rich_rpt_typical-subtyp"/>
</dbReference>
<dbReference type="FunFam" id="3.80.10.10:FF:000018">
    <property type="entry name" value="Reticulon 4 receptor"/>
    <property type="match status" value="1"/>
</dbReference>
<keyword evidence="7" id="KW-0433">Leucine-rich repeat</keyword>
<reference evidence="18" key="2">
    <citation type="submission" date="2025-08" db="UniProtKB">
        <authorList>
            <consortium name="Ensembl"/>
        </authorList>
    </citation>
    <scope>IDENTIFICATION</scope>
</reference>
<evidence type="ECO:0000256" key="4">
    <source>
        <dbReference type="ARBA" id="ARBA00004484"/>
    </source>
</evidence>
<keyword evidence="13" id="KW-0966">Cell projection</keyword>
<keyword evidence="9" id="KW-0677">Repeat</keyword>
<dbReference type="InterPro" id="IPR001611">
    <property type="entry name" value="Leu-rich_rpt"/>
</dbReference>
<dbReference type="RefSeq" id="XP_028851943.1">
    <property type="nucleotide sequence ID" value="XM_028996110.1"/>
</dbReference>
<dbReference type="SMART" id="SM00369">
    <property type="entry name" value="LRR_TYP"/>
    <property type="match status" value="7"/>
</dbReference>
<evidence type="ECO:0000256" key="2">
    <source>
        <dbReference type="ARBA" id="ARBA00004285"/>
    </source>
</evidence>
<dbReference type="GO" id="GO:1905573">
    <property type="term" value="F:ganglioside GM1 binding"/>
    <property type="evidence" value="ECO:0007669"/>
    <property type="project" value="TreeGrafter"/>
</dbReference>
<evidence type="ECO:0000256" key="3">
    <source>
        <dbReference type="ARBA" id="ARBA00004316"/>
    </source>
</evidence>
<keyword evidence="19" id="KW-1185">Reference proteome</keyword>
<protein>
    <recommendedName>
        <fullName evidence="20">Reticulon-4 receptor</fullName>
    </recommendedName>
</protein>
<gene>
    <name evidence="18" type="primary">RTN4R</name>
</gene>
<dbReference type="GO" id="GO:0035025">
    <property type="term" value="P:positive regulation of Rho protein signal transduction"/>
    <property type="evidence" value="ECO:0007669"/>
    <property type="project" value="TreeGrafter"/>
</dbReference>
<sequence length="477" mass="53698">MARTQAEGGRILILALWLNLLPLLEGCPAKCVCYSEPRPTVACQQQGLFSIPTEIPVRSQRIFLQSNRLTVVRSTSFSSVHNLTVLWLYSNNISYIEAGAFYGLERLEELDISNNSNLRTISPTAFRGLSKLHTLHLHRCGLSELPMGVFRGLLSLQQLYLQDNNLLALHADTFLDLANLTILFLHNNKIKVVTDHMLRGLISLDRLLLHQNRVTFVQQQAFSDLGKLTTLFLFFNNLTVLTGETMDPLVSLQYLRLNGNQWICDCRARTLWDWFKRFKGSSSELECHVPTTLAGKDLKRLKSDDLEGCVESTSQVQTSIFSTKTLSGKILSTDDSLGEGVPRCCLPGHDKSSIISSKAHPDPSSYNSRQITNNPLKDKENMSRNKYREGERMKNDTRSKQSLNDGPLGTLSNNLDLDNLQPELIDNLEPSTAPSRKKKKCSKKPKSDTPCLKGRGSTVRMLSLCFFPVFWFIVTMS</sequence>
<evidence type="ECO:0000256" key="8">
    <source>
        <dbReference type="ARBA" id="ARBA00022729"/>
    </source>
</evidence>
<reference evidence="18" key="3">
    <citation type="submission" date="2025-09" db="UniProtKB">
        <authorList>
            <consortium name="Ensembl"/>
        </authorList>
    </citation>
    <scope>IDENTIFICATION</scope>
</reference>
<dbReference type="PANTHER" id="PTHR24369">
    <property type="entry name" value="ANTIGEN BSP, PUTATIVE-RELATED"/>
    <property type="match status" value="1"/>
</dbReference>
<feature type="signal peptide" evidence="17">
    <location>
        <begin position="1"/>
        <end position="26"/>
    </location>
</feature>
<dbReference type="PANTHER" id="PTHR24369:SF174">
    <property type="entry name" value="RETICULON-4 RECEPTOR"/>
    <property type="match status" value="1"/>
</dbReference>
<feature type="region of interest" description="Disordered" evidence="16">
    <location>
        <begin position="355"/>
        <end position="453"/>
    </location>
</feature>
<feature type="chain" id="PRO_5044224772" description="Reticulon-4 receptor" evidence="17">
    <location>
        <begin position="27"/>
        <end position="477"/>
    </location>
</feature>
<dbReference type="Pfam" id="PF13855">
    <property type="entry name" value="LRR_8"/>
    <property type="match status" value="2"/>
</dbReference>
<dbReference type="Ensembl" id="ENSDCDT00010027257.1">
    <property type="protein sequence ID" value="ENSDCDP00010022772.1"/>
    <property type="gene ID" value="ENSDCDG00010013510.1"/>
</dbReference>
<evidence type="ECO:0000256" key="10">
    <source>
        <dbReference type="ARBA" id="ARBA00023136"/>
    </source>
</evidence>
<keyword evidence="10" id="KW-0472">Membrane</keyword>
<dbReference type="GeneID" id="114799446"/>
<keyword evidence="8 17" id="KW-0732">Signal</keyword>
<dbReference type="GO" id="GO:0045121">
    <property type="term" value="C:membrane raft"/>
    <property type="evidence" value="ECO:0007669"/>
    <property type="project" value="UniProtKB-SubCell"/>
</dbReference>
<dbReference type="SUPFAM" id="SSF52058">
    <property type="entry name" value="L domain-like"/>
    <property type="match status" value="1"/>
</dbReference>
<comment type="similarity">
    <text evidence="15">Belongs to the Nogo receptor family.</text>
</comment>
<accession>A0AAY4BQJ9</accession>
<evidence type="ECO:0000256" key="11">
    <source>
        <dbReference type="ARBA" id="ARBA00023170"/>
    </source>
</evidence>
<evidence type="ECO:0000256" key="15">
    <source>
        <dbReference type="ARBA" id="ARBA00038236"/>
    </source>
</evidence>
<evidence type="ECO:0008006" key="20">
    <source>
        <dbReference type="Google" id="ProtNLM"/>
    </source>
</evidence>
<evidence type="ECO:0000313" key="18">
    <source>
        <dbReference type="Ensembl" id="ENSDCDP00010022772.1"/>
    </source>
</evidence>
<evidence type="ECO:0000313" key="19">
    <source>
        <dbReference type="Proteomes" id="UP000694580"/>
    </source>
</evidence>
<evidence type="ECO:0000256" key="7">
    <source>
        <dbReference type="ARBA" id="ARBA00022614"/>
    </source>
</evidence>
<dbReference type="GO" id="GO:0043204">
    <property type="term" value="C:perikaryon"/>
    <property type="evidence" value="ECO:0007669"/>
    <property type="project" value="UniProtKB-SubCell"/>
</dbReference>
<reference evidence="18 19" key="1">
    <citation type="submission" date="2020-06" db="EMBL/GenBank/DDBJ databases">
        <authorList>
            <consortium name="Wellcome Sanger Institute Data Sharing"/>
        </authorList>
    </citation>
    <scope>NUCLEOTIDE SEQUENCE [LARGE SCALE GENOMIC DNA]</scope>
</reference>
<dbReference type="InterPro" id="IPR050541">
    <property type="entry name" value="LRR_TM_domain-containing"/>
</dbReference>
<keyword evidence="11" id="KW-0675">Receptor</keyword>
<dbReference type="Gene3D" id="3.80.10.10">
    <property type="entry name" value="Ribonuclease Inhibitor"/>
    <property type="match status" value="1"/>
</dbReference>
<name>A0AAY4BQJ9_9TELE</name>
<keyword evidence="6" id="KW-1003">Cell membrane</keyword>
<comment type="subcellular location">
    <subcellularLocation>
        <location evidence="1">Cell membrane</location>
    </subcellularLocation>
    <subcellularLocation>
        <location evidence="3">Cell projection</location>
    </subcellularLocation>
    <subcellularLocation>
        <location evidence="2">Membrane raft</location>
    </subcellularLocation>
    <subcellularLocation>
        <location evidence="5">Membrane</location>
        <topology evidence="5">Lipid-anchor</topology>
    </subcellularLocation>
    <subcellularLocation>
        <location evidence="4">Perikaryon</location>
    </subcellularLocation>
</comment>
<dbReference type="GO" id="GO:0009897">
    <property type="term" value="C:external side of plasma membrane"/>
    <property type="evidence" value="ECO:0007669"/>
    <property type="project" value="TreeGrafter"/>
</dbReference>
<dbReference type="PROSITE" id="PS51450">
    <property type="entry name" value="LRR"/>
    <property type="match status" value="1"/>
</dbReference>
<feature type="compositionally biased region" description="Basic residues" evidence="16">
    <location>
        <begin position="435"/>
        <end position="444"/>
    </location>
</feature>
<feature type="compositionally biased region" description="Basic and acidic residues" evidence="16">
    <location>
        <begin position="376"/>
        <end position="399"/>
    </location>
</feature>
<dbReference type="InterPro" id="IPR032675">
    <property type="entry name" value="LRR_dom_sf"/>
</dbReference>
<dbReference type="GO" id="GO:0042995">
    <property type="term" value="C:cell projection"/>
    <property type="evidence" value="ECO:0007669"/>
    <property type="project" value="UniProtKB-SubCell"/>
</dbReference>
<evidence type="ECO:0000256" key="13">
    <source>
        <dbReference type="ARBA" id="ARBA00023273"/>
    </source>
</evidence>
<evidence type="ECO:0000256" key="9">
    <source>
        <dbReference type="ARBA" id="ARBA00022737"/>
    </source>
</evidence>
<feature type="compositionally biased region" description="Polar residues" evidence="16">
    <location>
        <begin position="400"/>
        <end position="416"/>
    </location>
</feature>
<evidence type="ECO:0000256" key="12">
    <source>
        <dbReference type="ARBA" id="ARBA00023180"/>
    </source>
</evidence>
<keyword evidence="14" id="KW-0449">Lipoprotein</keyword>
<evidence type="ECO:0000256" key="16">
    <source>
        <dbReference type="SAM" id="MobiDB-lite"/>
    </source>
</evidence>
<dbReference type="AlphaFoldDB" id="A0AAY4BQJ9"/>
<keyword evidence="12" id="KW-0325">Glycoprotein</keyword>
<organism evidence="18 19">
    <name type="scientific">Denticeps clupeoides</name>
    <name type="common">denticle herring</name>
    <dbReference type="NCBI Taxonomy" id="299321"/>
    <lineage>
        <taxon>Eukaryota</taxon>
        <taxon>Metazoa</taxon>
        <taxon>Chordata</taxon>
        <taxon>Craniata</taxon>
        <taxon>Vertebrata</taxon>
        <taxon>Euteleostomi</taxon>
        <taxon>Actinopterygii</taxon>
        <taxon>Neopterygii</taxon>
        <taxon>Teleostei</taxon>
        <taxon>Clupei</taxon>
        <taxon>Clupeiformes</taxon>
        <taxon>Denticipitoidei</taxon>
        <taxon>Denticipitidae</taxon>
        <taxon>Denticeps</taxon>
    </lineage>
</organism>
<dbReference type="Proteomes" id="UP000694580">
    <property type="component" value="Chromosome 11"/>
</dbReference>
<proteinExistence type="inferred from homology"/>
<evidence type="ECO:0000256" key="17">
    <source>
        <dbReference type="SAM" id="SignalP"/>
    </source>
</evidence>
<dbReference type="GO" id="GO:1905576">
    <property type="term" value="F:ganglioside GT1b binding"/>
    <property type="evidence" value="ECO:0007669"/>
    <property type="project" value="TreeGrafter"/>
</dbReference>
<feature type="compositionally biased region" description="Polar residues" evidence="16">
    <location>
        <begin position="364"/>
        <end position="375"/>
    </location>
</feature>
<evidence type="ECO:0000256" key="5">
    <source>
        <dbReference type="ARBA" id="ARBA00004635"/>
    </source>
</evidence>
<evidence type="ECO:0000256" key="6">
    <source>
        <dbReference type="ARBA" id="ARBA00022475"/>
    </source>
</evidence>
<dbReference type="GeneTree" id="ENSGT00940000160711"/>